<dbReference type="Proteomes" id="UP000824681">
    <property type="component" value="Chromosome"/>
</dbReference>
<dbReference type="PANTHER" id="PTHR46268">
    <property type="entry name" value="STRESS RESPONSE PROTEIN NHAX"/>
    <property type="match status" value="1"/>
</dbReference>
<dbReference type="EMBL" id="CP068985">
    <property type="protein sequence ID" value="QYC45847.1"/>
    <property type="molecule type" value="Genomic_DNA"/>
</dbReference>
<dbReference type="RefSeq" id="WP_020540940.1">
    <property type="nucleotide sequence ID" value="NZ_CP068985.1"/>
</dbReference>
<dbReference type="SUPFAM" id="SSF52402">
    <property type="entry name" value="Adenine nucleotide alpha hydrolases-like"/>
    <property type="match status" value="2"/>
</dbReference>
<feature type="domain" description="UspA" evidence="2">
    <location>
        <begin position="1"/>
        <end position="138"/>
    </location>
</feature>
<dbReference type="PANTHER" id="PTHR46268:SF6">
    <property type="entry name" value="UNIVERSAL STRESS PROTEIN UP12"/>
    <property type="match status" value="1"/>
</dbReference>
<gene>
    <name evidence="3" type="ORF">Nocox_41530</name>
</gene>
<dbReference type="Gene3D" id="3.40.50.620">
    <property type="entry name" value="HUPs"/>
    <property type="match status" value="2"/>
</dbReference>
<keyword evidence="4" id="KW-1185">Reference proteome</keyword>
<dbReference type="InterPro" id="IPR006016">
    <property type="entry name" value="UspA"/>
</dbReference>
<dbReference type="InterPro" id="IPR014729">
    <property type="entry name" value="Rossmann-like_a/b/a_fold"/>
</dbReference>
<evidence type="ECO:0000313" key="4">
    <source>
        <dbReference type="Proteomes" id="UP000824681"/>
    </source>
</evidence>
<evidence type="ECO:0000259" key="2">
    <source>
        <dbReference type="Pfam" id="PF00582"/>
    </source>
</evidence>
<reference evidence="3 4" key="1">
    <citation type="journal article" date="2021" name="ACS Chem. Biol.">
        <title>Genomic-Led Discovery of a Novel Glycopeptide Antibiotic by Nonomuraea coxensis DSM 45129.</title>
        <authorList>
            <person name="Yushchuk O."/>
            <person name="Vior N.M."/>
            <person name="Andreo-Vidal A."/>
            <person name="Berini F."/>
            <person name="Ruckert C."/>
            <person name="Busche T."/>
            <person name="Binda E."/>
            <person name="Kalinowski J."/>
            <person name="Truman A.W."/>
            <person name="Marinelli F."/>
        </authorList>
    </citation>
    <scope>NUCLEOTIDE SEQUENCE [LARGE SCALE GENOMIC DNA]</scope>
    <source>
        <strain evidence="3 4">DSM 45129</strain>
    </source>
</reference>
<proteinExistence type="inferred from homology"/>
<dbReference type="Pfam" id="PF00582">
    <property type="entry name" value="Usp"/>
    <property type="match status" value="2"/>
</dbReference>
<dbReference type="PRINTS" id="PR01438">
    <property type="entry name" value="UNVRSLSTRESS"/>
</dbReference>
<protein>
    <submittedName>
        <fullName evidence="3">Universal stress protein</fullName>
    </submittedName>
</protein>
<organism evidence="3 4">
    <name type="scientific">Nonomuraea coxensis DSM 45129</name>
    <dbReference type="NCBI Taxonomy" id="1122611"/>
    <lineage>
        <taxon>Bacteria</taxon>
        <taxon>Bacillati</taxon>
        <taxon>Actinomycetota</taxon>
        <taxon>Actinomycetes</taxon>
        <taxon>Streptosporangiales</taxon>
        <taxon>Streptosporangiaceae</taxon>
        <taxon>Nonomuraea</taxon>
    </lineage>
</organism>
<evidence type="ECO:0000313" key="3">
    <source>
        <dbReference type="EMBL" id="QYC45847.1"/>
    </source>
</evidence>
<accession>A0ABX8UDV0</accession>
<name>A0ABX8UDV0_9ACTN</name>
<dbReference type="InterPro" id="IPR006015">
    <property type="entry name" value="Universal_stress_UspA"/>
</dbReference>
<feature type="domain" description="UspA" evidence="2">
    <location>
        <begin position="149"/>
        <end position="275"/>
    </location>
</feature>
<comment type="similarity">
    <text evidence="1">Belongs to the universal stress protein A family.</text>
</comment>
<sequence length="281" mass="29087">MSEPIIVGVDGSRSALAAVLWAADDAARHTRDLRIVHVAAPLVHGGRPYERALDDAVREEGERMLAEAAALAAASRKTVQVSTELLYGDTTEVLRAQAADAAAVVVGSRGVDGFAGLLLGSVGLGLAGHVAGPVVVVHGAPTIVQGEVVAGFNPDDAVHPALDYAFEEAGSRGARVRVVHAWDAPATRLGQETIAEVVRERVRDLLEPWTTRHPGVKVIVSVARGNPIAALCEASARADLVVVGSRGRGVIRSAVLGSVSHGVLHYASCPVAVVRPPLRAG</sequence>
<evidence type="ECO:0000256" key="1">
    <source>
        <dbReference type="ARBA" id="ARBA00008791"/>
    </source>
</evidence>